<reference evidence="1" key="1">
    <citation type="submission" date="2018-02" db="EMBL/GenBank/DDBJ databases">
        <title>Rhizophora mucronata_Transcriptome.</title>
        <authorList>
            <person name="Meera S.P."/>
            <person name="Sreeshan A."/>
            <person name="Augustine A."/>
        </authorList>
    </citation>
    <scope>NUCLEOTIDE SEQUENCE</scope>
    <source>
        <tissue evidence="1">Leaf</tissue>
    </source>
</reference>
<organism evidence="1">
    <name type="scientific">Rhizophora mucronata</name>
    <name type="common">Asiatic mangrove</name>
    <dbReference type="NCBI Taxonomy" id="61149"/>
    <lineage>
        <taxon>Eukaryota</taxon>
        <taxon>Viridiplantae</taxon>
        <taxon>Streptophyta</taxon>
        <taxon>Embryophyta</taxon>
        <taxon>Tracheophyta</taxon>
        <taxon>Spermatophyta</taxon>
        <taxon>Magnoliopsida</taxon>
        <taxon>eudicotyledons</taxon>
        <taxon>Gunneridae</taxon>
        <taxon>Pentapetalae</taxon>
        <taxon>rosids</taxon>
        <taxon>fabids</taxon>
        <taxon>Malpighiales</taxon>
        <taxon>Rhizophoraceae</taxon>
        <taxon>Rhizophora</taxon>
    </lineage>
</organism>
<accession>A0A2P2ND42</accession>
<dbReference type="EMBL" id="GGEC01059905">
    <property type="protein sequence ID" value="MBX40389.1"/>
    <property type="molecule type" value="Transcribed_RNA"/>
</dbReference>
<sequence length="46" mass="5325">MILDERGMCFTFKSLYNNGLLNCFLSPFFLDFLLGKKPFLVHLGSH</sequence>
<protein>
    <submittedName>
        <fullName evidence="1">Uncharacterized protein</fullName>
    </submittedName>
</protein>
<evidence type="ECO:0000313" key="1">
    <source>
        <dbReference type="EMBL" id="MBX40389.1"/>
    </source>
</evidence>
<dbReference type="AlphaFoldDB" id="A0A2P2ND42"/>
<name>A0A2P2ND42_RHIMU</name>
<proteinExistence type="predicted"/>